<comment type="PTM">
    <text evidence="7">4'-phosphopantetheine is transferred from CoA to a specific serine of apo-ACP by AcpS. This modification is essential for activity because fatty acids are bound in thioester linkage to the sulfhydryl of the prosthetic group.</text>
</comment>
<evidence type="ECO:0000256" key="2">
    <source>
        <dbReference type="ARBA" id="ARBA00022516"/>
    </source>
</evidence>
<comment type="function">
    <text evidence="7">Carrier of the growing fatty acid chain in fatty acid biosynthesis.</text>
</comment>
<comment type="caution">
    <text evidence="9">The sequence shown here is derived from an EMBL/GenBank/DDBJ whole genome shotgun (WGS) entry which is preliminary data.</text>
</comment>
<accession>A0A918ZBU8</accession>
<dbReference type="RefSeq" id="WP_229925403.1">
    <property type="nucleotide sequence ID" value="NZ_BNBT01000010.1"/>
</dbReference>
<dbReference type="InterPro" id="IPR003231">
    <property type="entry name" value="ACP"/>
</dbReference>
<dbReference type="EMBL" id="BNBT01000010">
    <property type="protein sequence ID" value="GHE43697.1"/>
    <property type="molecule type" value="Genomic_DNA"/>
</dbReference>
<comment type="pathway">
    <text evidence="7">Lipid metabolism; fatty acid biosynthesis.</text>
</comment>
<dbReference type="HAMAP" id="MF_01217">
    <property type="entry name" value="Acyl_carrier"/>
    <property type="match status" value="1"/>
</dbReference>
<dbReference type="GO" id="GO:0016020">
    <property type="term" value="C:membrane"/>
    <property type="evidence" value="ECO:0007669"/>
    <property type="project" value="GOC"/>
</dbReference>
<evidence type="ECO:0000256" key="7">
    <source>
        <dbReference type="HAMAP-Rule" id="MF_01217"/>
    </source>
</evidence>
<evidence type="ECO:0000256" key="1">
    <source>
        <dbReference type="ARBA" id="ARBA00022450"/>
    </source>
</evidence>
<organism evidence="9 10">
    <name type="scientific">Streptomyces longispororuber</name>
    <dbReference type="NCBI Taxonomy" id="68230"/>
    <lineage>
        <taxon>Bacteria</taxon>
        <taxon>Bacillati</taxon>
        <taxon>Actinomycetota</taxon>
        <taxon>Actinomycetes</taxon>
        <taxon>Kitasatosporales</taxon>
        <taxon>Streptomycetaceae</taxon>
        <taxon>Streptomyces</taxon>
    </lineage>
</organism>
<proteinExistence type="inferred from homology"/>
<dbReference type="Gene3D" id="1.10.1200.10">
    <property type="entry name" value="ACP-like"/>
    <property type="match status" value="1"/>
</dbReference>
<protein>
    <recommendedName>
        <fullName evidence="7">Acyl carrier protein</fullName>
        <shortName evidence="7">ACP</shortName>
    </recommendedName>
</protein>
<keyword evidence="3 7" id="KW-0597">Phosphoprotein</keyword>
<feature type="modified residue" description="O-(pantetheine 4'-phosphoryl)serine" evidence="7">
    <location>
        <position position="41"/>
    </location>
</feature>
<dbReference type="InterPro" id="IPR036736">
    <property type="entry name" value="ACP-like_sf"/>
</dbReference>
<keyword evidence="10" id="KW-1185">Reference proteome</keyword>
<dbReference type="Proteomes" id="UP000608024">
    <property type="component" value="Unassembled WGS sequence"/>
</dbReference>
<evidence type="ECO:0000313" key="9">
    <source>
        <dbReference type="EMBL" id="GHE43697.1"/>
    </source>
</evidence>
<evidence type="ECO:0000313" key="10">
    <source>
        <dbReference type="Proteomes" id="UP000608024"/>
    </source>
</evidence>
<feature type="domain" description="Carrier" evidence="8">
    <location>
        <begin position="5"/>
        <end position="81"/>
    </location>
</feature>
<keyword evidence="7" id="KW-0963">Cytoplasm</keyword>
<keyword evidence="5 7" id="KW-0443">Lipid metabolism</keyword>
<keyword evidence="4 7" id="KW-0276">Fatty acid metabolism</keyword>
<dbReference type="PANTHER" id="PTHR20863:SF76">
    <property type="entry name" value="CARRIER DOMAIN-CONTAINING PROTEIN"/>
    <property type="match status" value="1"/>
</dbReference>
<dbReference type="GO" id="GO:0009245">
    <property type="term" value="P:lipid A biosynthetic process"/>
    <property type="evidence" value="ECO:0007669"/>
    <property type="project" value="TreeGrafter"/>
</dbReference>
<dbReference type="SUPFAM" id="SSF47336">
    <property type="entry name" value="ACP-like"/>
    <property type="match status" value="1"/>
</dbReference>
<comment type="subcellular location">
    <subcellularLocation>
        <location evidence="7">Cytoplasm</location>
    </subcellularLocation>
</comment>
<comment type="similarity">
    <text evidence="7">Belongs to the acyl carrier protein (ACP) family.</text>
</comment>
<evidence type="ECO:0000256" key="6">
    <source>
        <dbReference type="ARBA" id="ARBA00023160"/>
    </source>
</evidence>
<dbReference type="PANTHER" id="PTHR20863">
    <property type="entry name" value="ACYL CARRIER PROTEIN"/>
    <property type="match status" value="1"/>
</dbReference>
<reference evidence="9" key="1">
    <citation type="journal article" date="2014" name="Int. J. Syst. Evol. Microbiol.">
        <title>Complete genome sequence of Corynebacterium casei LMG S-19264T (=DSM 44701T), isolated from a smear-ripened cheese.</title>
        <authorList>
            <consortium name="US DOE Joint Genome Institute (JGI-PGF)"/>
            <person name="Walter F."/>
            <person name="Albersmeier A."/>
            <person name="Kalinowski J."/>
            <person name="Ruckert C."/>
        </authorList>
    </citation>
    <scope>NUCLEOTIDE SEQUENCE</scope>
    <source>
        <strain evidence="9">JCM 4784</strain>
    </source>
</reference>
<dbReference type="GO" id="GO:0000036">
    <property type="term" value="F:acyl carrier activity"/>
    <property type="evidence" value="ECO:0007669"/>
    <property type="project" value="UniProtKB-UniRule"/>
</dbReference>
<evidence type="ECO:0000256" key="5">
    <source>
        <dbReference type="ARBA" id="ARBA00023098"/>
    </source>
</evidence>
<keyword evidence="2 7" id="KW-0444">Lipid biosynthesis</keyword>
<evidence type="ECO:0000259" key="8">
    <source>
        <dbReference type="PROSITE" id="PS50075"/>
    </source>
</evidence>
<reference evidence="9" key="2">
    <citation type="submission" date="2020-09" db="EMBL/GenBank/DDBJ databases">
        <authorList>
            <person name="Sun Q."/>
            <person name="Ohkuma M."/>
        </authorList>
    </citation>
    <scope>NUCLEOTIDE SEQUENCE</scope>
    <source>
        <strain evidence="9">JCM 4784</strain>
    </source>
</reference>
<evidence type="ECO:0000256" key="4">
    <source>
        <dbReference type="ARBA" id="ARBA00022832"/>
    </source>
</evidence>
<dbReference type="GO" id="GO:0005829">
    <property type="term" value="C:cytosol"/>
    <property type="evidence" value="ECO:0007669"/>
    <property type="project" value="TreeGrafter"/>
</dbReference>
<dbReference type="Pfam" id="PF00550">
    <property type="entry name" value="PP-binding"/>
    <property type="match status" value="1"/>
</dbReference>
<keyword evidence="1 7" id="KW-0596">Phosphopantetheine</keyword>
<sequence length="85" mass="9525">MASEQSLFQDLVVLLDKTIEDLIPEEVQPDSDLKDDLGIDSLARLEVVAAIEERWGIKIPDEDADELHTVRQTVRYIDQAASTST</sequence>
<dbReference type="InterPro" id="IPR009081">
    <property type="entry name" value="PP-bd_ACP"/>
</dbReference>
<name>A0A918ZBU8_9ACTN</name>
<dbReference type="AlphaFoldDB" id="A0A918ZBU8"/>
<keyword evidence="6 7" id="KW-0275">Fatty acid biosynthesis</keyword>
<gene>
    <name evidence="7 9" type="primary">acpP</name>
    <name evidence="9" type="ORF">GCM10018785_11580</name>
</gene>
<evidence type="ECO:0000256" key="3">
    <source>
        <dbReference type="ARBA" id="ARBA00022553"/>
    </source>
</evidence>
<dbReference type="PROSITE" id="PS50075">
    <property type="entry name" value="CARRIER"/>
    <property type="match status" value="1"/>
</dbReference>
<dbReference type="GO" id="GO:0000035">
    <property type="term" value="F:acyl binding"/>
    <property type="evidence" value="ECO:0007669"/>
    <property type="project" value="TreeGrafter"/>
</dbReference>